<proteinExistence type="predicted"/>
<feature type="region of interest" description="Disordered" evidence="1">
    <location>
        <begin position="120"/>
        <end position="178"/>
    </location>
</feature>
<accession>A0AAV6U490</accession>
<keyword evidence="3" id="KW-1185">Reference proteome</keyword>
<dbReference type="Proteomes" id="UP000827092">
    <property type="component" value="Unassembled WGS sequence"/>
</dbReference>
<sequence>MEVSQIEKLDASNYGVWKEDVRVLLMERNCWRITSGEEKYPTEVEPDEKSTPAERSKDLREKAKEIKDFSIRRDKAYTVQAIYRWEDSRFTFNKILEELLAEESRLKKCQKDQSFSAYYVDSPSSNQKQVPSSNKSVTIKPVTKTDEHHPRGRKSRPKGRQPQSKDEEPLHFQDNGTSLLIKPATSSTLFSLRVKRTKVRGSSTQLQVYTCAVRKTS</sequence>
<comment type="caution">
    <text evidence="2">The sequence shown here is derived from an EMBL/GenBank/DDBJ whole genome shotgun (WGS) entry which is preliminary data.</text>
</comment>
<dbReference type="EMBL" id="JAFNEN010000651">
    <property type="protein sequence ID" value="KAG8179077.1"/>
    <property type="molecule type" value="Genomic_DNA"/>
</dbReference>
<feature type="compositionally biased region" description="Polar residues" evidence="1">
    <location>
        <begin position="120"/>
        <end position="137"/>
    </location>
</feature>
<feature type="compositionally biased region" description="Basic residues" evidence="1">
    <location>
        <begin position="150"/>
        <end position="159"/>
    </location>
</feature>
<evidence type="ECO:0008006" key="4">
    <source>
        <dbReference type="Google" id="ProtNLM"/>
    </source>
</evidence>
<feature type="region of interest" description="Disordered" evidence="1">
    <location>
        <begin position="37"/>
        <end position="60"/>
    </location>
</feature>
<protein>
    <recommendedName>
        <fullName evidence="4">DUF4219 domain-containing protein</fullName>
    </recommendedName>
</protein>
<evidence type="ECO:0000313" key="2">
    <source>
        <dbReference type="EMBL" id="KAG8179077.1"/>
    </source>
</evidence>
<gene>
    <name evidence="2" type="ORF">JTE90_010105</name>
</gene>
<organism evidence="2 3">
    <name type="scientific">Oedothorax gibbosus</name>
    <dbReference type="NCBI Taxonomy" id="931172"/>
    <lineage>
        <taxon>Eukaryota</taxon>
        <taxon>Metazoa</taxon>
        <taxon>Ecdysozoa</taxon>
        <taxon>Arthropoda</taxon>
        <taxon>Chelicerata</taxon>
        <taxon>Arachnida</taxon>
        <taxon>Araneae</taxon>
        <taxon>Araneomorphae</taxon>
        <taxon>Entelegynae</taxon>
        <taxon>Araneoidea</taxon>
        <taxon>Linyphiidae</taxon>
        <taxon>Erigoninae</taxon>
        <taxon>Oedothorax</taxon>
    </lineage>
</organism>
<name>A0AAV6U490_9ARAC</name>
<evidence type="ECO:0000313" key="3">
    <source>
        <dbReference type="Proteomes" id="UP000827092"/>
    </source>
</evidence>
<evidence type="ECO:0000256" key="1">
    <source>
        <dbReference type="SAM" id="MobiDB-lite"/>
    </source>
</evidence>
<reference evidence="2 3" key="1">
    <citation type="journal article" date="2022" name="Nat. Ecol. Evol.">
        <title>A masculinizing supergene underlies an exaggerated male reproductive morph in a spider.</title>
        <authorList>
            <person name="Hendrickx F."/>
            <person name="De Corte Z."/>
            <person name="Sonet G."/>
            <person name="Van Belleghem S.M."/>
            <person name="Kostlbacher S."/>
            <person name="Vangestel C."/>
        </authorList>
    </citation>
    <scope>NUCLEOTIDE SEQUENCE [LARGE SCALE GENOMIC DNA]</scope>
    <source>
        <strain evidence="2">W744_W776</strain>
    </source>
</reference>
<dbReference type="AlphaFoldDB" id="A0AAV6U490"/>